<feature type="region of interest" description="Disordered" evidence="1">
    <location>
        <begin position="91"/>
        <end position="114"/>
    </location>
</feature>
<dbReference type="Proteomes" id="UP001187066">
    <property type="component" value="Unassembled WGS sequence"/>
</dbReference>
<comment type="caution">
    <text evidence="2">The sequence shown here is derived from an EMBL/GenBank/DDBJ whole genome shotgun (WGS) entry which is preliminary data.</text>
</comment>
<organism evidence="2 3">
    <name type="scientific">Atlantibacter subterraneus</name>
    <dbReference type="NCBI Taxonomy" id="255519"/>
    <lineage>
        <taxon>Bacteria</taxon>
        <taxon>Pseudomonadati</taxon>
        <taxon>Pseudomonadota</taxon>
        <taxon>Gammaproteobacteria</taxon>
        <taxon>Enterobacterales</taxon>
        <taxon>Enterobacteriaceae</taxon>
        <taxon>Atlantibacter</taxon>
    </lineage>
</organism>
<dbReference type="RefSeq" id="WP_317677747.1">
    <property type="nucleotide sequence ID" value="NZ_JAWLOF010000003.1"/>
</dbReference>
<reference evidence="2 3" key="1">
    <citation type="submission" date="2023-10" db="EMBL/GenBank/DDBJ databases">
        <authorList>
            <person name="Dale J."/>
        </authorList>
    </citation>
    <scope>NUCLEOTIDE SEQUENCE [LARGE SCALE GENOMIC DNA]</scope>
    <source>
        <strain evidence="2 3">2023EL-00970</strain>
    </source>
</reference>
<sequence>MADMPDAERQGMAKYRQILECIVIDGLLNIAEEKLSDADFIESAFSKAYELLPTPVRMVVSRQWCLRYLHARKEPLLLQLRKYRTARLEGQPQPVQIAEDDGEVSTSPKPPAAQ</sequence>
<evidence type="ECO:0000256" key="1">
    <source>
        <dbReference type="SAM" id="MobiDB-lite"/>
    </source>
</evidence>
<evidence type="ECO:0000313" key="2">
    <source>
        <dbReference type="EMBL" id="MDV7022053.1"/>
    </source>
</evidence>
<accession>A0ABU4DYX8</accession>
<proteinExistence type="predicted"/>
<name>A0ABU4DYX8_9ENTR</name>
<dbReference type="EMBL" id="JAWLOF010000003">
    <property type="protein sequence ID" value="MDV7022053.1"/>
    <property type="molecule type" value="Genomic_DNA"/>
</dbReference>
<keyword evidence="3" id="KW-1185">Reference proteome</keyword>
<evidence type="ECO:0000313" key="3">
    <source>
        <dbReference type="Proteomes" id="UP001187066"/>
    </source>
</evidence>
<gene>
    <name evidence="2" type="ORF">R4P48_05080</name>
</gene>
<protein>
    <submittedName>
        <fullName evidence="2">Uncharacterized protein</fullName>
    </submittedName>
</protein>